<dbReference type="PANTHER" id="PTHR34187:SF2">
    <property type="entry name" value="DUF202 DOMAIN-CONTAINING PROTEIN"/>
    <property type="match status" value="1"/>
</dbReference>
<name>A0A9C7UT66_9RHOD</name>
<feature type="domain" description="DUF202" evidence="7">
    <location>
        <begin position="33"/>
        <end position="92"/>
    </location>
</feature>
<keyword evidence="4 6" id="KW-1133">Transmembrane helix</keyword>
<dbReference type="InterPro" id="IPR052053">
    <property type="entry name" value="IM_YidH-like"/>
</dbReference>
<gene>
    <name evidence="8" type="ORF">GpartN1_g6562.t1</name>
</gene>
<keyword evidence="3 6" id="KW-0812">Transmembrane</keyword>
<dbReference type="OrthoDB" id="199599at2759"/>
<proteinExistence type="predicted"/>
<accession>A0A9C7UT66</accession>
<reference evidence="8" key="2">
    <citation type="submission" date="2022-01" db="EMBL/GenBank/DDBJ databases">
        <authorList>
            <person name="Hirooka S."/>
            <person name="Miyagishima S.Y."/>
        </authorList>
    </citation>
    <scope>NUCLEOTIDE SEQUENCE</scope>
    <source>
        <strain evidence="8">NBRC 102759</strain>
    </source>
</reference>
<evidence type="ECO:0000256" key="6">
    <source>
        <dbReference type="SAM" id="Phobius"/>
    </source>
</evidence>
<keyword evidence="9" id="KW-1185">Reference proteome</keyword>
<evidence type="ECO:0000256" key="2">
    <source>
        <dbReference type="ARBA" id="ARBA00022475"/>
    </source>
</evidence>
<feature type="transmembrane region" description="Helical" evidence="6">
    <location>
        <begin position="42"/>
        <end position="63"/>
    </location>
</feature>
<evidence type="ECO:0000256" key="1">
    <source>
        <dbReference type="ARBA" id="ARBA00004651"/>
    </source>
</evidence>
<feature type="transmembrane region" description="Helical" evidence="6">
    <location>
        <begin position="107"/>
        <end position="128"/>
    </location>
</feature>
<evidence type="ECO:0000256" key="4">
    <source>
        <dbReference type="ARBA" id="ARBA00022989"/>
    </source>
</evidence>
<evidence type="ECO:0000256" key="3">
    <source>
        <dbReference type="ARBA" id="ARBA00022692"/>
    </source>
</evidence>
<dbReference type="Pfam" id="PF02656">
    <property type="entry name" value="DUF202"/>
    <property type="match status" value="1"/>
</dbReference>
<protein>
    <recommendedName>
        <fullName evidence="7">DUF202 domain-containing protein</fullName>
    </recommendedName>
</protein>
<comment type="subcellular location">
    <subcellularLocation>
        <location evidence="1">Cell membrane</location>
        <topology evidence="1">Multi-pass membrane protein</topology>
    </subcellularLocation>
</comment>
<evidence type="ECO:0000259" key="7">
    <source>
        <dbReference type="Pfam" id="PF02656"/>
    </source>
</evidence>
<evidence type="ECO:0000313" key="9">
    <source>
        <dbReference type="Proteomes" id="UP001061958"/>
    </source>
</evidence>
<dbReference type="AlphaFoldDB" id="A0A9C7UT66"/>
<dbReference type="Proteomes" id="UP001061958">
    <property type="component" value="Unassembled WGS sequence"/>
</dbReference>
<organism evidence="8 9">
    <name type="scientific">Galdieria partita</name>
    <dbReference type="NCBI Taxonomy" id="83374"/>
    <lineage>
        <taxon>Eukaryota</taxon>
        <taxon>Rhodophyta</taxon>
        <taxon>Bangiophyceae</taxon>
        <taxon>Galdieriales</taxon>
        <taxon>Galdieriaceae</taxon>
        <taxon>Galdieria</taxon>
    </lineage>
</organism>
<dbReference type="EMBL" id="BQMJ01000059">
    <property type="protein sequence ID" value="GJQ14771.1"/>
    <property type="molecule type" value="Genomic_DNA"/>
</dbReference>
<keyword evidence="2" id="KW-1003">Cell membrane</keyword>
<feature type="transmembrane region" description="Helical" evidence="6">
    <location>
        <begin position="70"/>
        <end position="92"/>
    </location>
</feature>
<reference evidence="8" key="1">
    <citation type="journal article" date="2022" name="Proc. Natl. Acad. Sci. U.S.A.">
        <title>Life cycle and functional genomics of the unicellular red alga Galdieria for elucidating algal and plant evolution and industrial use.</title>
        <authorList>
            <person name="Hirooka S."/>
            <person name="Itabashi T."/>
            <person name="Ichinose T.M."/>
            <person name="Onuma R."/>
            <person name="Fujiwara T."/>
            <person name="Yamashita S."/>
            <person name="Jong L.W."/>
            <person name="Tomita R."/>
            <person name="Iwane A.H."/>
            <person name="Miyagishima S.Y."/>
        </authorList>
    </citation>
    <scope>NUCLEOTIDE SEQUENCE</scope>
    <source>
        <strain evidence="8">NBRC 102759</strain>
    </source>
</reference>
<dbReference type="PANTHER" id="PTHR34187">
    <property type="entry name" value="FGR18P"/>
    <property type="match status" value="1"/>
</dbReference>
<keyword evidence="5 6" id="KW-0472">Membrane</keyword>
<dbReference type="InterPro" id="IPR003807">
    <property type="entry name" value="DUF202"/>
</dbReference>
<sequence>MLWKSFLEYLPSREVFISLVYYKPRPNRGNRARDLLANERTFLSWLRTGMAAISVGLAFGRLISTTLAEIVGTLFVFLGLFVAVYCCLRYYVNVFQIEEDKYTADTVGPWILVSILVAIAAVSFALIFV</sequence>
<evidence type="ECO:0000256" key="5">
    <source>
        <dbReference type="ARBA" id="ARBA00023136"/>
    </source>
</evidence>
<comment type="caution">
    <text evidence="8">The sequence shown here is derived from an EMBL/GenBank/DDBJ whole genome shotgun (WGS) entry which is preliminary data.</text>
</comment>
<evidence type="ECO:0000313" key="8">
    <source>
        <dbReference type="EMBL" id="GJQ14771.1"/>
    </source>
</evidence>
<dbReference type="GO" id="GO:0005886">
    <property type="term" value="C:plasma membrane"/>
    <property type="evidence" value="ECO:0007669"/>
    <property type="project" value="UniProtKB-SubCell"/>
</dbReference>